<keyword evidence="2" id="KW-1185">Reference proteome</keyword>
<dbReference type="PANTHER" id="PTHR13593">
    <property type="match status" value="1"/>
</dbReference>
<dbReference type="OrthoDB" id="7984201at2759"/>
<proteinExistence type="predicted"/>
<dbReference type="GO" id="GO:0006629">
    <property type="term" value="P:lipid metabolic process"/>
    <property type="evidence" value="ECO:0007669"/>
    <property type="project" value="InterPro"/>
</dbReference>
<dbReference type="PANTHER" id="PTHR13593:SF140">
    <property type="entry name" value="PLC-LIKE PHOSPHODIESTERASE"/>
    <property type="match status" value="1"/>
</dbReference>
<comment type="caution">
    <text evidence="1">The sequence shown here is derived from an EMBL/GenBank/DDBJ whole genome shotgun (WGS) entry which is preliminary data.</text>
</comment>
<evidence type="ECO:0000313" key="1">
    <source>
        <dbReference type="EMBL" id="CAG8468690.1"/>
    </source>
</evidence>
<dbReference type="InterPro" id="IPR017946">
    <property type="entry name" value="PLC-like_Pdiesterase_TIM-brl"/>
</dbReference>
<dbReference type="Pfam" id="PF26146">
    <property type="entry name" value="PI-PLC_X"/>
    <property type="match status" value="1"/>
</dbReference>
<dbReference type="InterPro" id="IPR051057">
    <property type="entry name" value="PI-PLC_domain"/>
</dbReference>
<dbReference type="Proteomes" id="UP000789706">
    <property type="component" value="Unassembled WGS sequence"/>
</dbReference>
<dbReference type="AlphaFoldDB" id="A0A9N8Z342"/>
<dbReference type="GO" id="GO:0008081">
    <property type="term" value="F:phosphoric diester hydrolase activity"/>
    <property type="evidence" value="ECO:0007669"/>
    <property type="project" value="InterPro"/>
</dbReference>
<dbReference type="PROSITE" id="PS50007">
    <property type="entry name" value="PIPLC_X_DOMAIN"/>
    <property type="match status" value="1"/>
</dbReference>
<dbReference type="EMBL" id="CAJVPK010000182">
    <property type="protein sequence ID" value="CAG8468690.1"/>
    <property type="molecule type" value="Genomic_DNA"/>
</dbReference>
<dbReference type="SUPFAM" id="SSF51695">
    <property type="entry name" value="PLC-like phosphodiesterases"/>
    <property type="match status" value="1"/>
</dbReference>
<evidence type="ECO:0000313" key="2">
    <source>
        <dbReference type="Proteomes" id="UP000789706"/>
    </source>
</evidence>
<name>A0A9N8Z342_9GLOM</name>
<gene>
    <name evidence="1" type="ORF">DEBURN_LOCUS3051</name>
</gene>
<organism evidence="1 2">
    <name type="scientific">Diversispora eburnea</name>
    <dbReference type="NCBI Taxonomy" id="1213867"/>
    <lineage>
        <taxon>Eukaryota</taxon>
        <taxon>Fungi</taxon>
        <taxon>Fungi incertae sedis</taxon>
        <taxon>Mucoromycota</taxon>
        <taxon>Glomeromycotina</taxon>
        <taxon>Glomeromycetes</taxon>
        <taxon>Diversisporales</taxon>
        <taxon>Diversisporaceae</taxon>
        <taxon>Diversispora</taxon>
    </lineage>
</organism>
<sequence length="407" mass="47287">MEIRIFTFAGTHNSAAYNLKYDCDILAEDCYRRANSNSCNQQYETCSKNRTASCDIQTNVFKNWEPNYFHWTFDLFNAICKTSDVLCAAWYTVCKRTRNACELVRHVCKKDVPDRSLKCLWENNDGYPIRRQLEDGIRFLDLDTCQVGNESVVFCHGMGSSRALGADLDSIFLDIKEFMEDNPNEIVNLGFGDYDGPNATFVANYIQNKLEYYFVNESGYSLMLQEKRGDDGLIKWPTLREMIKINQRIVIWFGRLYGWLGPLNNTRKDWVHNIGSNYIVSYTYTEGDLTAQQLNESFTKWSNNYQNIIADDLKNFGYIRWQTIDDTVGLVLSGLKESIKNKQNPGTLCLKDLANAINYDLLDHFFNIFKDKFPYIFRVTLDNYPQSNLFDVVNKLNRLNVEKSKTN</sequence>
<dbReference type="Gene3D" id="3.20.20.190">
    <property type="entry name" value="Phosphatidylinositol (PI) phosphodiesterase"/>
    <property type="match status" value="1"/>
</dbReference>
<protein>
    <submittedName>
        <fullName evidence="1">1515_t:CDS:1</fullName>
    </submittedName>
</protein>
<accession>A0A9N8Z342</accession>
<reference evidence="1" key="1">
    <citation type="submission" date="2021-06" db="EMBL/GenBank/DDBJ databases">
        <authorList>
            <person name="Kallberg Y."/>
            <person name="Tangrot J."/>
            <person name="Rosling A."/>
        </authorList>
    </citation>
    <scope>NUCLEOTIDE SEQUENCE</scope>
    <source>
        <strain evidence="1">AZ414A</strain>
    </source>
</reference>